<keyword evidence="6" id="KW-1185">Reference proteome</keyword>
<keyword evidence="1" id="KW-0812">Transmembrane</keyword>
<keyword evidence="1" id="KW-0472">Membrane</keyword>
<evidence type="ECO:0000256" key="1">
    <source>
        <dbReference type="SAM" id="Phobius"/>
    </source>
</evidence>
<evidence type="ECO:0000259" key="3">
    <source>
        <dbReference type="Pfam" id="PF06761"/>
    </source>
</evidence>
<dbReference type="InterPro" id="IPR025743">
    <property type="entry name" value="TssM1_N"/>
</dbReference>
<dbReference type="InterPro" id="IPR010623">
    <property type="entry name" value="IcmF_C"/>
</dbReference>
<evidence type="ECO:0000313" key="5">
    <source>
        <dbReference type="EMBL" id="MFC3284155.1"/>
    </source>
</evidence>
<dbReference type="InterPro" id="IPR027417">
    <property type="entry name" value="P-loop_NTPase"/>
</dbReference>
<feature type="domain" description="Type VI secretion system component TssM1 N-terminal" evidence="4">
    <location>
        <begin position="239"/>
        <end position="495"/>
    </location>
</feature>
<reference evidence="6" key="1">
    <citation type="journal article" date="2019" name="Int. J. Syst. Evol. Microbiol.">
        <title>The Global Catalogue of Microorganisms (GCM) 10K type strain sequencing project: providing services to taxonomists for standard genome sequencing and annotation.</title>
        <authorList>
            <consortium name="The Broad Institute Genomics Platform"/>
            <consortium name="The Broad Institute Genome Sequencing Center for Infectious Disease"/>
            <person name="Wu L."/>
            <person name="Ma J."/>
        </authorList>
    </citation>
    <scope>NUCLEOTIDE SEQUENCE [LARGE SCALE GENOMIC DNA]</scope>
    <source>
        <strain evidence="6">CECT 7698</strain>
    </source>
</reference>
<keyword evidence="1" id="KW-1133">Transmembrane helix</keyword>
<dbReference type="Proteomes" id="UP001595579">
    <property type="component" value="Unassembled WGS sequence"/>
</dbReference>
<dbReference type="Pfam" id="PF06744">
    <property type="entry name" value="IcmF_C"/>
    <property type="match status" value="1"/>
</dbReference>
<dbReference type="SUPFAM" id="SSF52540">
    <property type="entry name" value="P-loop containing nucleoside triphosphate hydrolases"/>
    <property type="match status" value="1"/>
</dbReference>
<evidence type="ECO:0000259" key="2">
    <source>
        <dbReference type="Pfam" id="PF06744"/>
    </source>
</evidence>
<accession>A0ABV7LR58</accession>
<dbReference type="PANTHER" id="PTHR36153:SF5">
    <property type="entry name" value="EXPORTED PROTEIN"/>
    <property type="match status" value="1"/>
</dbReference>
<evidence type="ECO:0000313" key="6">
    <source>
        <dbReference type="Proteomes" id="UP001595579"/>
    </source>
</evidence>
<comment type="caution">
    <text evidence="5">The sequence shown here is derived from an EMBL/GenBank/DDBJ whole genome shotgun (WGS) entry which is preliminary data.</text>
</comment>
<dbReference type="InterPro" id="IPR053156">
    <property type="entry name" value="T6SS_TssM-like"/>
</dbReference>
<gene>
    <name evidence="5" type="primary">tssM</name>
    <name evidence="5" type="ORF">ACFOEV_11100</name>
</gene>
<dbReference type="Pfam" id="PF14331">
    <property type="entry name" value="IcmF-related_N"/>
    <property type="match status" value="1"/>
</dbReference>
<dbReference type="InterPro" id="IPR017731">
    <property type="entry name" value="TssM1-like"/>
</dbReference>
<evidence type="ECO:0000259" key="4">
    <source>
        <dbReference type="Pfam" id="PF14331"/>
    </source>
</evidence>
<feature type="domain" description="IcmF-related" evidence="3">
    <location>
        <begin position="547"/>
        <end position="862"/>
    </location>
</feature>
<feature type="transmembrane region" description="Helical" evidence="1">
    <location>
        <begin position="49"/>
        <end position="71"/>
    </location>
</feature>
<dbReference type="RefSeq" id="WP_386773840.1">
    <property type="nucleotide sequence ID" value="NZ_JBHRUG010000019.1"/>
</dbReference>
<dbReference type="InterPro" id="IPR009612">
    <property type="entry name" value="IcmF-rel"/>
</dbReference>
<organism evidence="5 6">
    <name type="scientific">Litchfieldella rifensis</name>
    <dbReference type="NCBI Taxonomy" id="762643"/>
    <lineage>
        <taxon>Bacteria</taxon>
        <taxon>Pseudomonadati</taxon>
        <taxon>Pseudomonadota</taxon>
        <taxon>Gammaproteobacteria</taxon>
        <taxon>Oceanospirillales</taxon>
        <taxon>Halomonadaceae</taxon>
        <taxon>Litchfieldella</taxon>
    </lineage>
</organism>
<dbReference type="NCBIfam" id="TIGR03348">
    <property type="entry name" value="VI_IcmF"/>
    <property type="match status" value="1"/>
</dbReference>
<dbReference type="EMBL" id="JBHRUG010000019">
    <property type="protein sequence ID" value="MFC3284155.1"/>
    <property type="molecule type" value="Genomic_DNA"/>
</dbReference>
<feature type="domain" description="Type VI secretion system IcmF C-terminal" evidence="2">
    <location>
        <begin position="1093"/>
        <end position="1199"/>
    </location>
</feature>
<name>A0ABV7LR58_9GAMM</name>
<feature type="transmembrane region" description="Helical" evidence="1">
    <location>
        <begin position="91"/>
        <end position="110"/>
    </location>
</feature>
<proteinExistence type="predicted"/>
<dbReference type="PANTHER" id="PTHR36153">
    <property type="entry name" value="INNER MEMBRANE PROTEIN-RELATED"/>
    <property type="match status" value="1"/>
</dbReference>
<sequence>MWKGLKAALGRWVPGASRAQSSANLAKSHGNLAKSHGNRAKGLGNKGKGLGKLGVMLWCLLAFGVVVAIWWLGPLWEIRDSRPLGPWLNRLLATLVLATLVVLVWGMRLARRLRDVNAERQHAERLQLDPTQAKVEQQEATLDATLAELVDSLGGGQGSRYRLPWYLVMGVENAGKTSLINRSGQNFALTHVMKASGQGKKGQFGFDWWIGDKAVLIDPDGELLTQGAMEGGEPVELQSRLWDHFVDWLERNRPQRPLDGVVLVLDLARLSDARVAVRKAYASLLRARLRELMERHAARLPVYVTFSKMDLLHGFDDFFRHYSRAARRAPLGFTFSPASLDRPGQWEEEFAAAYDGMLERLNRSLPSLLAECRDREERESVFRFVRQLAGLRDVLLGFLSEALSSDRFSTAAMVRGTYFTSVYQQGVPEDPFVDAAARRYGMADSVQPAHRAARSALYFTEELFDKVIYPEAGLAGDNARAARRRRRVRRASVLACVFGGAVIVGGWSHFYQKNAAALASVEGKAADFLAAQPAELRSDDPTGYALLEPLDRLRSATFEFGDYRDHVPLLADMGLYQGRSVGREVESAYLAMLAYHFLPALMVGIMDDMNRAEPGSNDKLALLRVLRMMSDASGRQPERVHGFMANRWQREFPQRGSVQQRLLDHLDYALAYTDLEGQVAAGDRHAVQAMASLRGSLLAAQEELGRQPMAERVYATLKAGSDRRGGAMLDLRQGVGPAFSAVFMARNDDPAEVHIPSLVTRDGFEGYFLQEVDQATDLALIDLWVLGRRDDIDFSEADKRRLRDALRERYVSDYHVTWRQALDNVELVPIPDIDQAVVVMDTLLGASRPLDRLLSEVSHHTRLYPELPADDETARQALERSPRYRLAGEIEQHFDELNGLLVARGDNPADIAELKDAIAELRDYLRQVQGASDPGRAAFVSARDRLALSGGDPIHNLQRIAESTPAPVDSMLESLADQSWQLLMASAIRHLERQWLDDVVAPYQDRLAGRYPLVHGATRDVALDDFEAFFAPGGTLDSFYQDNLRPFIEEAPEQLLDAEGNSLLRDSVLTAVQRAERIREAYFDRDGVLDVEFSLEPLSLSPDKRRSVISVDGQLIEYIHSASRRVSMIWPNALRSGNESRVTLVPSTVNRSPRSLRHDGAWAWFRLLDEADITGASERELELRFHVDGGTMRYRLRADGTRNPFTRPLVSGFQLPTALYAEGGADADDA</sequence>
<protein>
    <submittedName>
        <fullName evidence="5">Type VI secretion system membrane subunit TssM</fullName>
    </submittedName>
</protein>
<dbReference type="Pfam" id="PF06761">
    <property type="entry name" value="IcmF-related"/>
    <property type="match status" value="1"/>
</dbReference>
<feature type="transmembrane region" description="Helical" evidence="1">
    <location>
        <begin position="491"/>
        <end position="510"/>
    </location>
</feature>